<reference evidence="2 3" key="1">
    <citation type="submission" date="2023-07" db="EMBL/GenBank/DDBJ databases">
        <title>Sorghum-associated microbial communities from plants grown in Nebraska, USA.</title>
        <authorList>
            <person name="Schachtman D."/>
        </authorList>
    </citation>
    <scope>NUCLEOTIDE SEQUENCE [LARGE SCALE GENOMIC DNA]</scope>
    <source>
        <strain evidence="2 3">DS1001</strain>
    </source>
</reference>
<dbReference type="Proteomes" id="UP001239267">
    <property type="component" value="Unassembled WGS sequence"/>
</dbReference>
<comment type="caution">
    <text evidence="2">The sequence shown here is derived from an EMBL/GenBank/DDBJ whole genome shotgun (WGS) entry which is preliminary data.</text>
</comment>
<feature type="transmembrane region" description="Helical" evidence="1">
    <location>
        <begin position="12"/>
        <end position="37"/>
    </location>
</feature>
<protein>
    <submittedName>
        <fullName evidence="2">Tellurite resistance protein TehA-like permease</fullName>
    </submittedName>
</protein>
<organism evidence="2 3">
    <name type="scientific">Pseudarthrobacter niigatensis</name>
    <dbReference type="NCBI Taxonomy" id="369935"/>
    <lineage>
        <taxon>Bacteria</taxon>
        <taxon>Bacillati</taxon>
        <taxon>Actinomycetota</taxon>
        <taxon>Actinomycetes</taxon>
        <taxon>Micrococcales</taxon>
        <taxon>Micrococcaceae</taxon>
        <taxon>Pseudarthrobacter</taxon>
    </lineage>
</organism>
<sequence>MFSLSPAVGILGILYAIFTVVVAGLAAYALVLAIVFLRLRIAELKRAERPRGGSPE</sequence>
<keyword evidence="1" id="KW-0812">Transmembrane</keyword>
<gene>
    <name evidence="2" type="ORF">J2T23_000609</name>
</gene>
<keyword evidence="1" id="KW-1133">Transmembrane helix</keyword>
<accession>A0AAJ1WEL4</accession>
<keyword evidence="3" id="KW-1185">Reference proteome</keyword>
<evidence type="ECO:0000256" key="1">
    <source>
        <dbReference type="SAM" id="Phobius"/>
    </source>
</evidence>
<name>A0AAJ1WEL4_9MICC</name>
<evidence type="ECO:0000313" key="3">
    <source>
        <dbReference type="Proteomes" id="UP001239267"/>
    </source>
</evidence>
<dbReference type="EMBL" id="JAUSTB010000001">
    <property type="protein sequence ID" value="MDQ0144735.1"/>
    <property type="molecule type" value="Genomic_DNA"/>
</dbReference>
<proteinExistence type="predicted"/>
<dbReference type="AlphaFoldDB" id="A0AAJ1WEL4"/>
<keyword evidence="1" id="KW-0472">Membrane</keyword>
<evidence type="ECO:0000313" key="2">
    <source>
        <dbReference type="EMBL" id="MDQ0144735.1"/>
    </source>
</evidence>
<dbReference type="RefSeq" id="WP_307357024.1">
    <property type="nucleotide sequence ID" value="NZ_JAUSTB010000001.1"/>
</dbReference>